<comment type="function">
    <text evidence="1">Adenylyltransferase that mediates the addition of adenosine 5'-monophosphate (AMP) to specific residues of target proteins.</text>
</comment>
<dbReference type="PROSITE" id="PS51459">
    <property type="entry name" value="FIDO"/>
    <property type="match status" value="1"/>
</dbReference>
<dbReference type="PIRSF" id="PIRSF038925">
    <property type="entry name" value="AMP-prot_trans"/>
    <property type="match status" value="1"/>
</dbReference>
<dbReference type="InterPro" id="IPR040198">
    <property type="entry name" value="Fido_containing"/>
</dbReference>
<dbReference type="SUPFAM" id="SSF46785">
    <property type="entry name" value="Winged helix' DNA-binding domain"/>
    <property type="match status" value="1"/>
</dbReference>
<sequence>MERSLQGKYITTSTVGETVEAFLPASLPPVPDIQWGSELRQQFERAYLALGRLDSISGLLPDTGLFLYMYVRKEAVLSSMIEGTQSSLSDLLMYELDQPSGVPLDDVHEVSNYVAALNHGIQRLEEGFPISVRLLKELHQVLLTSGRGSSKQPGRLRRSQNWIGGSRPVNAMFVPPPAKELPDALSDLERFIHDEKQVTPAVLKAALTHLQFETLHPFLDGNGRLGRLLITLILVDQKILQQPLLYLSLYFKSHRQEYYKLLNQVRLNGDWESWLAFFATAVEETANAAVTTARALMQLSEADAETLHTQQRQSATLNKMHQALLKRPIVTAAWLQEQTGMAPATIQSGLQKLEQLGIVQELTGKQRDRVYAYKNYIAILDQGNELP</sequence>
<dbReference type="SUPFAM" id="SSF140931">
    <property type="entry name" value="Fic-like"/>
    <property type="match status" value="1"/>
</dbReference>
<evidence type="ECO:0000256" key="2">
    <source>
        <dbReference type="PIRSR" id="PIRSR038925-1"/>
    </source>
</evidence>
<dbReference type="InterPro" id="IPR036597">
    <property type="entry name" value="Fido-like_dom_sf"/>
</dbReference>
<feature type="binding site" evidence="2">
    <location>
        <position position="258"/>
    </location>
    <ligand>
        <name>ATP</name>
        <dbReference type="ChEBI" id="CHEBI:30616"/>
    </ligand>
</feature>
<keyword evidence="1 2" id="KW-0067">ATP-binding</keyword>
<feature type="binding site" evidence="4">
    <location>
        <begin position="258"/>
        <end position="259"/>
    </location>
    <ligand>
        <name>ATP</name>
        <dbReference type="ChEBI" id="CHEBI:30616"/>
    </ligand>
</feature>
<keyword evidence="1" id="KW-0808">Transferase</keyword>
<evidence type="ECO:0000313" key="7">
    <source>
        <dbReference type="Proteomes" id="UP000235015"/>
    </source>
</evidence>
<protein>
    <recommendedName>
        <fullName evidence="1">Protein adenylyltransferase</fullName>
        <ecNumber evidence="1">2.7.7.108</ecNumber>
    </recommendedName>
    <alternativeName>
        <fullName evidence="1">AMPylator</fullName>
    </alternativeName>
</protein>
<feature type="active site" evidence="3">
    <location>
        <position position="216"/>
    </location>
</feature>
<keyword evidence="1 2" id="KW-0547">Nucleotide-binding</keyword>
<feature type="binding site" evidence="2">
    <location>
        <position position="82"/>
    </location>
    <ligand>
        <name>ATP</name>
        <dbReference type="ChEBI" id="CHEBI:30616"/>
    </ligand>
</feature>
<dbReference type="AlphaFoldDB" id="A0A2N6CZS6"/>
<gene>
    <name evidence="6" type="ORF">C0630_04720</name>
</gene>
<dbReference type="GO" id="GO:0070733">
    <property type="term" value="F:AMPylase activity"/>
    <property type="evidence" value="ECO:0007669"/>
    <property type="project" value="UniProtKB-UniRule"/>
</dbReference>
<dbReference type="Proteomes" id="UP000235015">
    <property type="component" value="Unassembled WGS sequence"/>
</dbReference>
<comment type="subunit">
    <text evidence="1">Homodimer.</text>
</comment>
<dbReference type="Pfam" id="PF02661">
    <property type="entry name" value="Fic"/>
    <property type="match status" value="1"/>
</dbReference>
<dbReference type="PANTHER" id="PTHR13504">
    <property type="entry name" value="FIDO DOMAIN-CONTAINING PROTEIN DDB_G0283145"/>
    <property type="match status" value="1"/>
</dbReference>
<name>A0A2N6CZS6_9GAMM</name>
<evidence type="ECO:0000313" key="6">
    <source>
        <dbReference type="EMBL" id="PLX62872.1"/>
    </source>
</evidence>
<feature type="binding site" evidence="2">
    <location>
        <position position="216"/>
    </location>
    <ligand>
        <name>ATP</name>
        <dbReference type="ChEBI" id="CHEBI:30616"/>
    </ligand>
</feature>
<dbReference type="GO" id="GO:0005524">
    <property type="term" value="F:ATP binding"/>
    <property type="evidence" value="ECO:0007669"/>
    <property type="project" value="UniProtKB-UniRule"/>
</dbReference>
<reference evidence="6 7" key="1">
    <citation type="submission" date="2017-11" db="EMBL/GenBank/DDBJ databases">
        <title>Genome-resolved metagenomics identifies genetic mobility, metabolic interactions, and unexpected diversity in perchlorate-reducing communities.</title>
        <authorList>
            <person name="Barnum T.P."/>
            <person name="Figueroa I.A."/>
            <person name="Carlstrom C.I."/>
            <person name="Lucas L.N."/>
            <person name="Engelbrektson A.L."/>
            <person name="Coates J.D."/>
        </authorList>
    </citation>
    <scope>NUCLEOTIDE SEQUENCE [LARGE SCALE GENOMIC DNA]</scope>
    <source>
        <strain evidence="6">BM301</strain>
    </source>
</reference>
<dbReference type="RefSeq" id="WP_273438062.1">
    <property type="nucleotide sequence ID" value="NZ_PKUN01000003.1"/>
</dbReference>
<keyword evidence="1" id="KW-0548">Nucleotidyltransferase</keyword>
<evidence type="ECO:0000256" key="1">
    <source>
        <dbReference type="PIRNR" id="PIRNR038925"/>
    </source>
</evidence>
<dbReference type="GO" id="GO:0000287">
    <property type="term" value="F:magnesium ion binding"/>
    <property type="evidence" value="ECO:0007669"/>
    <property type="project" value="UniProtKB-UniRule"/>
</dbReference>
<feature type="domain" description="Fido" evidence="5">
    <location>
        <begin position="130"/>
        <end position="280"/>
    </location>
</feature>
<comment type="catalytic activity">
    <reaction evidence="1">
        <text>L-tyrosyl-[protein] + ATP = O-(5'-adenylyl)-L-tyrosyl-[protein] + diphosphate</text>
        <dbReference type="Rhea" id="RHEA:54288"/>
        <dbReference type="Rhea" id="RHEA-COMP:10136"/>
        <dbReference type="Rhea" id="RHEA-COMP:13846"/>
        <dbReference type="ChEBI" id="CHEBI:30616"/>
        <dbReference type="ChEBI" id="CHEBI:33019"/>
        <dbReference type="ChEBI" id="CHEBI:46858"/>
        <dbReference type="ChEBI" id="CHEBI:83624"/>
        <dbReference type="EC" id="2.7.7.108"/>
    </reaction>
</comment>
<dbReference type="InterPro" id="IPR025758">
    <property type="entry name" value="Fic/DOC_N"/>
</dbReference>
<dbReference type="InterPro" id="IPR026287">
    <property type="entry name" value="SoFic-like"/>
</dbReference>
<evidence type="ECO:0000256" key="4">
    <source>
        <dbReference type="PIRSR" id="PIRSR640198-2"/>
    </source>
</evidence>
<dbReference type="EMBL" id="PKUN01000003">
    <property type="protein sequence ID" value="PLX62872.1"/>
    <property type="molecule type" value="Genomic_DNA"/>
</dbReference>
<proteinExistence type="predicted"/>
<organism evidence="6 7">
    <name type="scientific">Sedimenticola selenatireducens</name>
    <dbReference type="NCBI Taxonomy" id="191960"/>
    <lineage>
        <taxon>Bacteria</taxon>
        <taxon>Pseudomonadati</taxon>
        <taxon>Pseudomonadota</taxon>
        <taxon>Gammaproteobacteria</taxon>
        <taxon>Chromatiales</taxon>
        <taxon>Sedimenticolaceae</taxon>
        <taxon>Sedimenticola</taxon>
    </lineage>
</organism>
<evidence type="ECO:0000259" key="5">
    <source>
        <dbReference type="PROSITE" id="PS51459"/>
    </source>
</evidence>
<feature type="binding site" evidence="2">
    <location>
        <begin position="221"/>
        <end position="227"/>
    </location>
    <ligand>
        <name>ATP</name>
        <dbReference type="ChEBI" id="CHEBI:30616"/>
    </ligand>
</feature>
<dbReference type="PANTHER" id="PTHR13504:SF38">
    <property type="entry name" value="FIDO DOMAIN-CONTAINING PROTEIN"/>
    <property type="match status" value="1"/>
</dbReference>
<dbReference type="EC" id="2.7.7.108" evidence="1"/>
<evidence type="ECO:0000256" key="3">
    <source>
        <dbReference type="PIRSR" id="PIRSR640198-1"/>
    </source>
</evidence>
<comment type="caution">
    <text evidence="6">The sequence shown here is derived from an EMBL/GenBank/DDBJ whole genome shotgun (WGS) entry which is preliminary data.</text>
</comment>
<dbReference type="Pfam" id="PF13784">
    <property type="entry name" value="Fic_N"/>
    <property type="match status" value="1"/>
</dbReference>
<comment type="catalytic activity">
    <reaction evidence="1">
        <text>L-threonyl-[protein] + ATP = 3-O-(5'-adenylyl)-L-threonyl-[protein] + diphosphate</text>
        <dbReference type="Rhea" id="RHEA:54292"/>
        <dbReference type="Rhea" id="RHEA-COMP:11060"/>
        <dbReference type="Rhea" id="RHEA-COMP:13847"/>
        <dbReference type="ChEBI" id="CHEBI:30013"/>
        <dbReference type="ChEBI" id="CHEBI:30616"/>
        <dbReference type="ChEBI" id="CHEBI:33019"/>
        <dbReference type="ChEBI" id="CHEBI:138113"/>
        <dbReference type="EC" id="2.7.7.108"/>
    </reaction>
</comment>
<dbReference type="Gene3D" id="1.10.3290.10">
    <property type="entry name" value="Fido-like domain"/>
    <property type="match status" value="1"/>
</dbReference>
<dbReference type="InterPro" id="IPR003812">
    <property type="entry name" value="Fido"/>
</dbReference>
<accession>A0A2N6CZS6</accession>
<dbReference type="InterPro" id="IPR036390">
    <property type="entry name" value="WH_DNA-bd_sf"/>
</dbReference>
<feature type="binding site" evidence="4">
    <location>
        <begin position="220"/>
        <end position="227"/>
    </location>
    <ligand>
        <name>ATP</name>
        <dbReference type="ChEBI" id="CHEBI:30616"/>
    </ligand>
</feature>
<dbReference type="GO" id="GO:0042803">
    <property type="term" value="F:protein homodimerization activity"/>
    <property type="evidence" value="ECO:0007669"/>
    <property type="project" value="UniProtKB-UniRule"/>
</dbReference>